<reference evidence="3" key="2">
    <citation type="submission" date="2015-04" db="EMBL/GenBank/DDBJ databases">
        <title>A butyrogenic pathway from the amino acid lysine in a human gut commensal.</title>
        <authorList>
            <person name="de Vos W.M."/>
            <person name="Bui N.T.P."/>
            <person name="Plugge C.M."/>
            <person name="Ritari J."/>
        </authorList>
    </citation>
    <scope>NUCLEOTIDE SEQUENCE [LARGE SCALE GENOMIC DNA]</scope>
    <source>
        <strain evidence="3">AF211</strain>
    </source>
</reference>
<organism evidence="2 3">
    <name type="scientific">Intestinimonas butyriciproducens</name>
    <dbReference type="NCBI Taxonomy" id="1297617"/>
    <lineage>
        <taxon>Bacteria</taxon>
        <taxon>Bacillati</taxon>
        <taxon>Bacillota</taxon>
        <taxon>Clostridia</taxon>
        <taxon>Eubacteriales</taxon>
        <taxon>Intestinimonas</taxon>
    </lineage>
</organism>
<gene>
    <name evidence="2" type="ORF">IB211_03234</name>
</gene>
<dbReference type="PATRIC" id="fig|1297617.4.peg.3324"/>
<dbReference type="Gene3D" id="3.90.640.20">
    <property type="entry name" value="Heat-shock cognate protein, ATPase"/>
    <property type="match status" value="1"/>
</dbReference>
<dbReference type="RefSeq" id="WP_058118614.1">
    <property type="nucleotide sequence ID" value="NZ_CP011307.1"/>
</dbReference>
<sequence length="284" mass="32140">MNPELERAKERYHSVEPPEELAFAVATAVRAGDQARRSRHALRRSLGTALASCACFVLLVNTSPTFAQAVYEVPVLGQLARIFTVAEYQIEDQEHLIDVRLPALENTGHTALEQRINTEISTRIQSLLDEAEERARLARAAYIATGGEAEDFMPVIIDVDYEIKCQNDRYLSFLITETETQATAFQQLYPYSIDLESGKELTLRDLLGPDWKEIVNASVREQIAQRSQDPDHVYWGGDEYSEAFTSIRDNQPFYLNEAGRPVVLFEKYEIAPGYMGVQEFEIPS</sequence>
<evidence type="ECO:0000259" key="1">
    <source>
        <dbReference type="Pfam" id="PF11738"/>
    </source>
</evidence>
<dbReference type="Gene3D" id="3.30.565.40">
    <property type="entry name" value="Fervidobacterium nodosum Rt17-B1 like"/>
    <property type="match status" value="1"/>
</dbReference>
<dbReference type="STRING" id="1297617.IB211_03234"/>
<dbReference type="Proteomes" id="UP000064844">
    <property type="component" value="Chromosome"/>
</dbReference>
<dbReference type="InterPro" id="IPR037126">
    <property type="entry name" value="PdaC/RsiV-like_sf"/>
</dbReference>
<dbReference type="AlphaFoldDB" id="A0A0S2W8E5"/>
<dbReference type="Pfam" id="PF11738">
    <property type="entry name" value="DUF3298"/>
    <property type="match status" value="1"/>
</dbReference>
<dbReference type="InterPro" id="IPR021729">
    <property type="entry name" value="DUF3298"/>
</dbReference>
<feature type="domain" description="DUF3298" evidence="1">
    <location>
        <begin position="205"/>
        <end position="283"/>
    </location>
</feature>
<evidence type="ECO:0000313" key="3">
    <source>
        <dbReference type="Proteomes" id="UP000064844"/>
    </source>
</evidence>
<name>A0A0S2W8E5_9FIRM</name>
<reference evidence="2 3" key="1">
    <citation type="journal article" date="2015" name="Nat. Commun.">
        <title>Production of butyrate from lysine and the Amadori product fructoselysine by a human gut commensal.</title>
        <authorList>
            <person name="Bui T.P."/>
            <person name="Ritari J."/>
            <person name="Boeren S."/>
            <person name="de Waard P."/>
            <person name="Plugge C.M."/>
            <person name="de Vos W.M."/>
        </authorList>
    </citation>
    <scope>NUCLEOTIDE SEQUENCE [LARGE SCALE GENOMIC DNA]</scope>
    <source>
        <strain evidence="2 3">AF211</strain>
    </source>
</reference>
<protein>
    <recommendedName>
        <fullName evidence="1">DUF3298 domain-containing protein</fullName>
    </recommendedName>
</protein>
<evidence type="ECO:0000313" key="2">
    <source>
        <dbReference type="EMBL" id="ALP95624.1"/>
    </source>
</evidence>
<accession>A0A0S2W8E5</accession>
<dbReference type="eggNOG" id="ENOG502Z8Z7">
    <property type="taxonomic scope" value="Bacteria"/>
</dbReference>
<dbReference type="EMBL" id="CP011307">
    <property type="protein sequence ID" value="ALP95624.1"/>
    <property type="molecule type" value="Genomic_DNA"/>
</dbReference>
<keyword evidence="3" id="KW-1185">Reference proteome</keyword>
<dbReference type="KEGG" id="ibu:IB211_03234"/>
<proteinExistence type="predicted"/>